<dbReference type="OrthoDB" id="259181at2759"/>
<dbReference type="SUPFAM" id="SSF69618">
    <property type="entry name" value="HemD-like"/>
    <property type="match status" value="1"/>
</dbReference>
<evidence type="ECO:0000313" key="3">
    <source>
        <dbReference type="Proteomes" id="UP000235145"/>
    </source>
</evidence>
<dbReference type="PANTHER" id="PTHR38020:SF1">
    <property type="entry name" value="UROPORPHYRINOGEN-III SYNTHASE"/>
    <property type="match status" value="1"/>
</dbReference>
<protein>
    <recommendedName>
        <fullName evidence="1">Tetrapyrrole biosynthesis uroporphyrinogen III synthase domain-containing protein</fullName>
    </recommendedName>
</protein>
<dbReference type="Proteomes" id="UP000235145">
    <property type="component" value="Unassembled WGS sequence"/>
</dbReference>
<proteinExistence type="predicted"/>
<dbReference type="AlphaFoldDB" id="A0A9R1UVQ2"/>
<dbReference type="InterPro" id="IPR036108">
    <property type="entry name" value="4pyrrol_syn_uPrphyn_synt_sf"/>
</dbReference>
<sequence>MNAAYARLPSTTSPCQVKDSNNRRLIAFTTPENYAVRLSHLIHLKGWTSLWCPTIAVEPTTNTKSSILHYLSPPTPLINQFSALAFTSRSGISAFSDALSELTSTPLSPSGEDFTVCALGKDSELIDNSFVGKICNNSERIKLLVPEISTPAGLVESLGYGSGRRVLCPVPLVVGLEEPPVVPNFLRDLDTKGWIAVRVNAYETRWVGPECAAELVKRDGGCGVDAIVFTSTGEVEGMLKSLRAMGLDWEAAMRVNPGMVVAAHGPVTAAGAKSLGVDVNVVSSRFGSFDGVVDALALLWNN</sequence>
<organism evidence="2 3">
    <name type="scientific">Lactuca sativa</name>
    <name type="common">Garden lettuce</name>
    <dbReference type="NCBI Taxonomy" id="4236"/>
    <lineage>
        <taxon>Eukaryota</taxon>
        <taxon>Viridiplantae</taxon>
        <taxon>Streptophyta</taxon>
        <taxon>Embryophyta</taxon>
        <taxon>Tracheophyta</taxon>
        <taxon>Spermatophyta</taxon>
        <taxon>Magnoliopsida</taxon>
        <taxon>eudicotyledons</taxon>
        <taxon>Gunneridae</taxon>
        <taxon>Pentapetalae</taxon>
        <taxon>asterids</taxon>
        <taxon>campanulids</taxon>
        <taxon>Asterales</taxon>
        <taxon>Asteraceae</taxon>
        <taxon>Cichorioideae</taxon>
        <taxon>Cichorieae</taxon>
        <taxon>Lactucinae</taxon>
        <taxon>Lactuca</taxon>
    </lineage>
</organism>
<name>A0A9R1UVQ2_LACSA</name>
<dbReference type="Gene3D" id="3.40.50.10090">
    <property type="match status" value="1"/>
</dbReference>
<dbReference type="CDD" id="cd06578">
    <property type="entry name" value="HemD"/>
    <property type="match status" value="1"/>
</dbReference>
<dbReference type="EMBL" id="NBSK02000008">
    <property type="protein sequence ID" value="KAJ0194458.1"/>
    <property type="molecule type" value="Genomic_DNA"/>
</dbReference>
<accession>A0A9R1UVQ2</accession>
<dbReference type="Pfam" id="PF02602">
    <property type="entry name" value="HEM4"/>
    <property type="match status" value="1"/>
</dbReference>
<dbReference type="PANTHER" id="PTHR38020">
    <property type="entry name" value="UROPORPHYRINOGEN-III SYNTHASE"/>
    <property type="match status" value="1"/>
</dbReference>
<feature type="domain" description="Tetrapyrrole biosynthesis uroporphyrinogen III synthase" evidence="1">
    <location>
        <begin position="38"/>
        <end position="286"/>
    </location>
</feature>
<evidence type="ECO:0000313" key="2">
    <source>
        <dbReference type="EMBL" id="KAJ0194458.1"/>
    </source>
</evidence>
<dbReference type="InterPro" id="IPR003754">
    <property type="entry name" value="4pyrrol_synth_uPrphyn_synth"/>
</dbReference>
<dbReference type="GO" id="GO:0004852">
    <property type="term" value="F:uroporphyrinogen-III synthase activity"/>
    <property type="evidence" value="ECO:0007669"/>
    <property type="project" value="InterPro"/>
</dbReference>
<evidence type="ECO:0000259" key="1">
    <source>
        <dbReference type="Pfam" id="PF02602"/>
    </source>
</evidence>
<comment type="caution">
    <text evidence="2">The sequence shown here is derived from an EMBL/GenBank/DDBJ whole genome shotgun (WGS) entry which is preliminary data.</text>
</comment>
<keyword evidence="3" id="KW-1185">Reference proteome</keyword>
<reference evidence="2 3" key="1">
    <citation type="journal article" date="2017" name="Nat. Commun.">
        <title>Genome assembly with in vitro proximity ligation data and whole-genome triplication in lettuce.</title>
        <authorList>
            <person name="Reyes-Chin-Wo S."/>
            <person name="Wang Z."/>
            <person name="Yang X."/>
            <person name="Kozik A."/>
            <person name="Arikit S."/>
            <person name="Song C."/>
            <person name="Xia L."/>
            <person name="Froenicke L."/>
            <person name="Lavelle D.O."/>
            <person name="Truco M.J."/>
            <person name="Xia R."/>
            <person name="Zhu S."/>
            <person name="Xu C."/>
            <person name="Xu H."/>
            <person name="Xu X."/>
            <person name="Cox K."/>
            <person name="Korf I."/>
            <person name="Meyers B.C."/>
            <person name="Michelmore R.W."/>
        </authorList>
    </citation>
    <scope>NUCLEOTIDE SEQUENCE [LARGE SCALE GENOMIC DNA]</scope>
    <source>
        <strain evidence="3">cv. Salinas</strain>
        <tissue evidence="2">Seedlings</tissue>
    </source>
</reference>
<dbReference type="GO" id="GO:0033014">
    <property type="term" value="P:tetrapyrrole biosynthetic process"/>
    <property type="evidence" value="ECO:0007669"/>
    <property type="project" value="InterPro"/>
</dbReference>
<gene>
    <name evidence="2" type="ORF">LSAT_V11C800435650</name>
</gene>